<name>A0A4C1V3H5_EUMVA</name>
<evidence type="ECO:0000313" key="1">
    <source>
        <dbReference type="EMBL" id="GBP33331.1"/>
    </source>
</evidence>
<proteinExistence type="predicted"/>
<keyword evidence="2" id="KW-1185">Reference proteome</keyword>
<evidence type="ECO:0000313" key="2">
    <source>
        <dbReference type="Proteomes" id="UP000299102"/>
    </source>
</evidence>
<dbReference type="AlphaFoldDB" id="A0A4C1V3H5"/>
<dbReference type="Proteomes" id="UP000299102">
    <property type="component" value="Unassembled WGS sequence"/>
</dbReference>
<accession>A0A4C1V3H5</accession>
<gene>
    <name evidence="1" type="ORF">EVAR_30921_1</name>
</gene>
<sequence length="66" mass="7521">MTNRPISTIVGYINPLCYKCDAVSCRVRDVATGATQRTRSMSAEPIDLAASARPRRFLIRRFRSRF</sequence>
<organism evidence="1 2">
    <name type="scientific">Eumeta variegata</name>
    <name type="common">Bagworm moth</name>
    <name type="synonym">Eumeta japonica</name>
    <dbReference type="NCBI Taxonomy" id="151549"/>
    <lineage>
        <taxon>Eukaryota</taxon>
        <taxon>Metazoa</taxon>
        <taxon>Ecdysozoa</taxon>
        <taxon>Arthropoda</taxon>
        <taxon>Hexapoda</taxon>
        <taxon>Insecta</taxon>
        <taxon>Pterygota</taxon>
        <taxon>Neoptera</taxon>
        <taxon>Endopterygota</taxon>
        <taxon>Lepidoptera</taxon>
        <taxon>Glossata</taxon>
        <taxon>Ditrysia</taxon>
        <taxon>Tineoidea</taxon>
        <taxon>Psychidae</taxon>
        <taxon>Oiketicinae</taxon>
        <taxon>Eumeta</taxon>
    </lineage>
</organism>
<dbReference type="EMBL" id="BGZK01000272">
    <property type="protein sequence ID" value="GBP33331.1"/>
    <property type="molecule type" value="Genomic_DNA"/>
</dbReference>
<reference evidence="1 2" key="1">
    <citation type="journal article" date="2019" name="Commun. Biol.">
        <title>The bagworm genome reveals a unique fibroin gene that provides high tensile strength.</title>
        <authorList>
            <person name="Kono N."/>
            <person name="Nakamura H."/>
            <person name="Ohtoshi R."/>
            <person name="Tomita M."/>
            <person name="Numata K."/>
            <person name="Arakawa K."/>
        </authorList>
    </citation>
    <scope>NUCLEOTIDE SEQUENCE [LARGE SCALE GENOMIC DNA]</scope>
</reference>
<comment type="caution">
    <text evidence="1">The sequence shown here is derived from an EMBL/GenBank/DDBJ whole genome shotgun (WGS) entry which is preliminary data.</text>
</comment>
<protein>
    <submittedName>
        <fullName evidence="1">Uncharacterized protein</fullName>
    </submittedName>
</protein>